<evidence type="ECO:0000256" key="9">
    <source>
        <dbReference type="ARBA" id="ARBA00022989"/>
    </source>
</evidence>
<proteinExistence type="predicted"/>
<keyword evidence="14" id="KW-0675">Receptor</keyword>
<dbReference type="AlphaFoldDB" id="A0A6S7ISC2"/>
<sequence>DLSFTNFVRKMDNTGGKRRTKMGKVKAFEEMLMKDVPGGATKANEPLHGMLEAQLDSALASSSPQSEVVRNAALLHYLSTLASSNEMGDTFDYQFVKSLLDSGADVNTPDKNGQTILHEVARSWDTDIVDFLLEHGAKIDIQDNFGRAPLHVAAAVDYAEMVEFLINKQANINISTLNEQQTPIHFAAKNGACQSLKMLLAYGADIVSKDSKNRTPLQLAAEMNRTKAAKLLLEEGAPAGVYDNTGNSGLSLLIEKAPQVALDALGQLHSIDHISRREYFFLEHLEGARLNETPSPARTPLEVAVENNRLDIIMHPVIRRLISVKWRVFGKLGGIGALLLNLLYATLWTIMAVTIPTTDEDAYFPLPDKVWRWIIAVIIALLTIYEIVQQISGTLKVRKNNAEWRQWRVEDLSRDLQYCHPRWPQEQTYLEAEIKSVQNPPILASSDYWFYYDWVALALILATISSQAAFLEIKSDSSYRVYARFACALLIVLWIRIMKSARPFEGPGAFVAIFGHIVTDILKWALLFLLIFIPYSASFWITFGGDATGGHVEGYSNLDEMLFNMFSMVVVMDYGFEALEQSDEHMARFLCGTFIIIMAIVLVNVLIAMLSDTFTRVYGNAVANSIMQRAKTIITLERSLSDKRRRNYYDYIRNTCNPEVLTIQPDMNSSEMDDRKSVEEMREEVKDMVQLVQNRFGRRYGKDKMSDLDAVKQDVAQLWKNHERNAAAVKEIRAALERMLGIAGQKNSSGAVLSNQSGFGGSSFA</sequence>
<evidence type="ECO:0000313" key="15">
    <source>
        <dbReference type="Proteomes" id="UP001152795"/>
    </source>
</evidence>
<dbReference type="PROSITE" id="PS50297">
    <property type="entry name" value="ANK_REP_REGION"/>
    <property type="match status" value="4"/>
</dbReference>
<keyword evidence="9" id="KW-1133">Transmembrane helix</keyword>
<keyword evidence="7" id="KW-0677">Repeat</keyword>
<dbReference type="InterPro" id="IPR036770">
    <property type="entry name" value="Ankyrin_rpt-contain_sf"/>
</dbReference>
<keyword evidence="11" id="KW-0472">Membrane</keyword>
<keyword evidence="12" id="KW-0407">Ion channel</keyword>
<dbReference type="GO" id="GO:0005886">
    <property type="term" value="C:plasma membrane"/>
    <property type="evidence" value="ECO:0007669"/>
    <property type="project" value="UniProtKB-SubCell"/>
</dbReference>
<keyword evidence="3" id="KW-1003">Cell membrane</keyword>
<dbReference type="Pfam" id="PF12796">
    <property type="entry name" value="Ank_2"/>
    <property type="match status" value="2"/>
</dbReference>
<dbReference type="GO" id="GO:0005262">
    <property type="term" value="F:calcium channel activity"/>
    <property type="evidence" value="ECO:0007669"/>
    <property type="project" value="UniProtKB-KW"/>
</dbReference>
<accession>A0A6S7ISC2</accession>
<keyword evidence="2" id="KW-0813">Transport</keyword>
<protein>
    <submittedName>
        <fullName evidence="14">Transient receptor potential cation channel subfamily A member 1-like</fullName>
    </submittedName>
</protein>
<evidence type="ECO:0000256" key="1">
    <source>
        <dbReference type="ARBA" id="ARBA00004651"/>
    </source>
</evidence>
<dbReference type="GO" id="GO:0098703">
    <property type="term" value="P:calcium ion import across plasma membrane"/>
    <property type="evidence" value="ECO:0007669"/>
    <property type="project" value="TreeGrafter"/>
</dbReference>
<dbReference type="EMBL" id="CACRXK020010647">
    <property type="protein sequence ID" value="CAB4019840.1"/>
    <property type="molecule type" value="Genomic_DNA"/>
</dbReference>
<reference evidence="14" key="1">
    <citation type="submission" date="2020-04" db="EMBL/GenBank/DDBJ databases">
        <authorList>
            <person name="Alioto T."/>
            <person name="Alioto T."/>
            <person name="Gomez Garrido J."/>
        </authorList>
    </citation>
    <scope>NUCLEOTIDE SEQUENCE</scope>
    <source>
        <strain evidence="14">A484AB</strain>
    </source>
</reference>
<dbReference type="SMART" id="SM00248">
    <property type="entry name" value="ANK"/>
    <property type="match status" value="5"/>
</dbReference>
<evidence type="ECO:0000259" key="13">
    <source>
        <dbReference type="Pfam" id="PF00520"/>
    </source>
</evidence>
<dbReference type="PANTHER" id="PTHR10582">
    <property type="entry name" value="TRANSIENT RECEPTOR POTENTIAL ION CHANNEL PROTEIN"/>
    <property type="match status" value="1"/>
</dbReference>
<dbReference type="OrthoDB" id="5965665at2759"/>
<keyword evidence="8" id="KW-0106">Calcium</keyword>
<evidence type="ECO:0000256" key="8">
    <source>
        <dbReference type="ARBA" id="ARBA00022837"/>
    </source>
</evidence>
<feature type="domain" description="Ion transport" evidence="13">
    <location>
        <begin position="366"/>
        <end position="618"/>
    </location>
</feature>
<comment type="caution">
    <text evidence="14">The sequence shown here is derived from an EMBL/GenBank/DDBJ whole genome shotgun (WGS) entry which is preliminary data.</text>
</comment>
<dbReference type="InterPro" id="IPR002110">
    <property type="entry name" value="Ankyrin_rpt"/>
</dbReference>
<dbReference type="SUPFAM" id="SSF48403">
    <property type="entry name" value="Ankyrin repeat"/>
    <property type="match status" value="1"/>
</dbReference>
<dbReference type="PROSITE" id="PS50088">
    <property type="entry name" value="ANK_REPEAT"/>
    <property type="match status" value="4"/>
</dbReference>
<comment type="subcellular location">
    <subcellularLocation>
        <location evidence="1">Cell membrane</location>
        <topology evidence="1">Multi-pass membrane protein</topology>
    </subcellularLocation>
</comment>
<keyword evidence="4" id="KW-0109">Calcium transport</keyword>
<evidence type="ECO:0000256" key="7">
    <source>
        <dbReference type="ARBA" id="ARBA00022737"/>
    </source>
</evidence>
<organism evidence="14 15">
    <name type="scientific">Paramuricea clavata</name>
    <name type="common">Red gorgonian</name>
    <name type="synonym">Violescent sea-whip</name>
    <dbReference type="NCBI Taxonomy" id="317549"/>
    <lineage>
        <taxon>Eukaryota</taxon>
        <taxon>Metazoa</taxon>
        <taxon>Cnidaria</taxon>
        <taxon>Anthozoa</taxon>
        <taxon>Octocorallia</taxon>
        <taxon>Malacalcyonacea</taxon>
        <taxon>Plexauridae</taxon>
        <taxon>Paramuricea</taxon>
    </lineage>
</organism>
<gene>
    <name evidence="14" type="ORF">PACLA_8A056075</name>
</gene>
<name>A0A6S7ISC2_PARCT</name>
<keyword evidence="6" id="KW-0812">Transmembrane</keyword>
<evidence type="ECO:0000256" key="2">
    <source>
        <dbReference type="ARBA" id="ARBA00022448"/>
    </source>
</evidence>
<dbReference type="PANTHER" id="PTHR10582:SF33">
    <property type="entry name" value="TRANSIENT RECEPTOR POTENTIAL CHANNEL PYREXIA"/>
    <property type="match status" value="1"/>
</dbReference>
<keyword evidence="5" id="KW-0107">Calcium channel</keyword>
<evidence type="ECO:0000256" key="5">
    <source>
        <dbReference type="ARBA" id="ARBA00022673"/>
    </source>
</evidence>
<evidence type="ECO:0000256" key="12">
    <source>
        <dbReference type="ARBA" id="ARBA00023303"/>
    </source>
</evidence>
<evidence type="ECO:0000256" key="10">
    <source>
        <dbReference type="ARBA" id="ARBA00023065"/>
    </source>
</evidence>
<dbReference type="Pfam" id="PF00520">
    <property type="entry name" value="Ion_trans"/>
    <property type="match status" value="1"/>
</dbReference>
<keyword evidence="10" id="KW-0406">Ion transport</keyword>
<evidence type="ECO:0000256" key="11">
    <source>
        <dbReference type="ARBA" id="ARBA00023136"/>
    </source>
</evidence>
<evidence type="ECO:0000256" key="3">
    <source>
        <dbReference type="ARBA" id="ARBA00022475"/>
    </source>
</evidence>
<dbReference type="Proteomes" id="UP001152795">
    <property type="component" value="Unassembled WGS sequence"/>
</dbReference>
<feature type="non-terminal residue" evidence="14">
    <location>
        <position position="765"/>
    </location>
</feature>
<evidence type="ECO:0000256" key="4">
    <source>
        <dbReference type="ARBA" id="ARBA00022568"/>
    </source>
</evidence>
<dbReference type="Gene3D" id="1.25.40.20">
    <property type="entry name" value="Ankyrin repeat-containing domain"/>
    <property type="match status" value="2"/>
</dbReference>
<evidence type="ECO:0000256" key="6">
    <source>
        <dbReference type="ARBA" id="ARBA00022692"/>
    </source>
</evidence>
<evidence type="ECO:0000313" key="14">
    <source>
        <dbReference type="EMBL" id="CAB4019840.1"/>
    </source>
</evidence>
<dbReference type="InterPro" id="IPR024862">
    <property type="entry name" value="TRPV"/>
</dbReference>
<keyword evidence="15" id="KW-1185">Reference proteome</keyword>
<dbReference type="InterPro" id="IPR005821">
    <property type="entry name" value="Ion_trans_dom"/>
</dbReference>